<dbReference type="PANTHER" id="PTHR38037:SF2">
    <property type="entry name" value="ATP-DEPENDENT ZINC PROTEASE DOMAIN-CONTAINING PROTEIN-RELATED"/>
    <property type="match status" value="1"/>
</dbReference>
<evidence type="ECO:0000313" key="2">
    <source>
        <dbReference type="EMBL" id="TSC92141.1"/>
    </source>
</evidence>
<sequence>MTKRHFYKKRPIVGPVEEVVISNGDKKRHRVLARIDTGADFSTICEKLASSVGFERIVRKLNKVEKIIKSPTKYFKKEKELLKKIKGVTGVVLVRQASGLTRRVFVPLKIKLANRIIKTQVTIIKRTHMSYPMIIGRKDLQKEGFMVDPKRRR</sequence>
<dbReference type="EMBL" id="VMGH01000013">
    <property type="protein sequence ID" value="TSC92141.1"/>
    <property type="molecule type" value="Genomic_DNA"/>
</dbReference>
<dbReference type="PANTHER" id="PTHR38037">
    <property type="entry name" value="ZN_PROTEASE DOMAIN-CONTAINING PROTEIN"/>
    <property type="match status" value="1"/>
</dbReference>
<name>A0A554LGY6_9BACT</name>
<accession>A0A554LGY6</accession>
<gene>
    <name evidence="2" type="ORF">CEN92_97</name>
</gene>
<dbReference type="SUPFAM" id="SSF50630">
    <property type="entry name" value="Acid proteases"/>
    <property type="match status" value="1"/>
</dbReference>
<dbReference type="Gene3D" id="2.40.70.10">
    <property type="entry name" value="Acid Proteases"/>
    <property type="match status" value="1"/>
</dbReference>
<dbReference type="GO" id="GO:0016874">
    <property type="term" value="F:ligase activity"/>
    <property type="evidence" value="ECO:0007669"/>
    <property type="project" value="UniProtKB-KW"/>
</dbReference>
<dbReference type="Proteomes" id="UP000318296">
    <property type="component" value="Unassembled WGS sequence"/>
</dbReference>
<dbReference type="Pfam" id="PF05618">
    <property type="entry name" value="Zn_protease"/>
    <property type="match status" value="1"/>
</dbReference>
<evidence type="ECO:0000313" key="3">
    <source>
        <dbReference type="Proteomes" id="UP000318296"/>
    </source>
</evidence>
<feature type="domain" description="Retropepsin-like aspartic endopeptidase" evidence="1">
    <location>
        <begin position="12"/>
        <end position="152"/>
    </location>
</feature>
<keyword evidence="2" id="KW-0436">Ligase</keyword>
<protein>
    <submittedName>
        <fullName evidence="2">Alpha-L-glutamate ligase-like protein</fullName>
    </submittedName>
</protein>
<dbReference type="AlphaFoldDB" id="A0A554LGY6"/>
<comment type="caution">
    <text evidence="2">The sequence shown here is derived from an EMBL/GenBank/DDBJ whole genome shotgun (WGS) entry which is preliminary data.</text>
</comment>
<reference evidence="2 3" key="1">
    <citation type="submission" date="2017-07" db="EMBL/GenBank/DDBJ databases">
        <title>Mechanisms for carbon and nitrogen cycling indicate functional differentiation within the Candidate Phyla Radiation.</title>
        <authorList>
            <person name="Danczak R.E."/>
            <person name="Johnston M.D."/>
            <person name="Kenah C."/>
            <person name="Slattery M."/>
            <person name="Wrighton K.C."/>
            <person name="Wilkins M.J."/>
        </authorList>
    </citation>
    <scope>NUCLEOTIDE SEQUENCE [LARGE SCALE GENOMIC DNA]</scope>
    <source>
        <strain evidence="2">Licking1014_96</strain>
    </source>
</reference>
<evidence type="ECO:0000259" key="1">
    <source>
        <dbReference type="Pfam" id="PF05618"/>
    </source>
</evidence>
<dbReference type="InterPro" id="IPR021109">
    <property type="entry name" value="Peptidase_aspartic_dom_sf"/>
</dbReference>
<dbReference type="InterPro" id="IPR008503">
    <property type="entry name" value="Asp_endopeptidase"/>
</dbReference>
<proteinExistence type="predicted"/>
<organism evidence="2 3">
    <name type="scientific">Candidatus Berkelbacteria bacterium Licking1014_96</name>
    <dbReference type="NCBI Taxonomy" id="2017149"/>
    <lineage>
        <taxon>Bacteria</taxon>
        <taxon>Candidatus Berkelbacteria</taxon>
    </lineage>
</organism>